<keyword evidence="4" id="KW-0418">Kinase</keyword>
<evidence type="ECO:0000256" key="5">
    <source>
        <dbReference type="ARBA" id="ARBA00022840"/>
    </source>
</evidence>
<dbReference type="PROSITE" id="PS50011">
    <property type="entry name" value="PROTEIN_KINASE_DOM"/>
    <property type="match status" value="1"/>
</dbReference>
<dbReference type="PANTHER" id="PTHR24353">
    <property type="entry name" value="CYCLIC NUCLEOTIDE-DEPENDENT PROTEIN KINASE"/>
    <property type="match status" value="1"/>
</dbReference>
<evidence type="ECO:0000256" key="4">
    <source>
        <dbReference type="ARBA" id="ARBA00022777"/>
    </source>
</evidence>
<evidence type="ECO:0000313" key="8">
    <source>
        <dbReference type="Proteomes" id="UP001461498"/>
    </source>
</evidence>
<feature type="domain" description="Protein kinase" evidence="6">
    <location>
        <begin position="1"/>
        <end position="149"/>
    </location>
</feature>
<evidence type="ECO:0000259" key="6">
    <source>
        <dbReference type="PROSITE" id="PS50011"/>
    </source>
</evidence>
<keyword evidence="2" id="KW-0808">Transferase</keyword>
<protein>
    <recommendedName>
        <fullName evidence="6">Protein kinase domain-containing protein</fullName>
    </recommendedName>
</protein>
<keyword evidence="3" id="KW-0547">Nucleotide-binding</keyword>
<dbReference type="Proteomes" id="UP001461498">
    <property type="component" value="Unassembled WGS sequence"/>
</dbReference>
<name>A0AAW1CSN7_9HEMI</name>
<proteinExistence type="predicted"/>
<dbReference type="SUPFAM" id="SSF56112">
    <property type="entry name" value="Protein kinase-like (PK-like)"/>
    <property type="match status" value="1"/>
</dbReference>
<dbReference type="PANTHER" id="PTHR24353:SF37">
    <property type="entry name" value="CAMP-DEPENDENT PROTEIN KINASE CATALYTIC SUBUNIT PRKX"/>
    <property type="match status" value="1"/>
</dbReference>
<dbReference type="AlphaFoldDB" id="A0AAW1CSN7"/>
<accession>A0AAW1CSN7</accession>
<evidence type="ECO:0000256" key="3">
    <source>
        <dbReference type="ARBA" id="ARBA00022741"/>
    </source>
</evidence>
<dbReference type="GO" id="GO:0005952">
    <property type="term" value="C:cAMP-dependent protein kinase complex"/>
    <property type="evidence" value="ECO:0007669"/>
    <property type="project" value="TreeGrafter"/>
</dbReference>
<organism evidence="7 8">
    <name type="scientific">Rhynocoris fuscipes</name>
    <dbReference type="NCBI Taxonomy" id="488301"/>
    <lineage>
        <taxon>Eukaryota</taxon>
        <taxon>Metazoa</taxon>
        <taxon>Ecdysozoa</taxon>
        <taxon>Arthropoda</taxon>
        <taxon>Hexapoda</taxon>
        <taxon>Insecta</taxon>
        <taxon>Pterygota</taxon>
        <taxon>Neoptera</taxon>
        <taxon>Paraneoptera</taxon>
        <taxon>Hemiptera</taxon>
        <taxon>Heteroptera</taxon>
        <taxon>Panheteroptera</taxon>
        <taxon>Cimicomorpha</taxon>
        <taxon>Reduviidae</taxon>
        <taxon>Harpactorinae</taxon>
        <taxon>Harpactorini</taxon>
        <taxon>Rhynocoris</taxon>
    </lineage>
</organism>
<keyword evidence="5" id="KW-0067">ATP-binding</keyword>
<dbReference type="GO" id="GO:0005829">
    <property type="term" value="C:cytosol"/>
    <property type="evidence" value="ECO:0007669"/>
    <property type="project" value="TreeGrafter"/>
</dbReference>
<dbReference type="GO" id="GO:0005524">
    <property type="term" value="F:ATP binding"/>
    <property type="evidence" value="ECO:0007669"/>
    <property type="project" value="UniProtKB-KW"/>
</dbReference>
<evidence type="ECO:0000256" key="2">
    <source>
        <dbReference type="ARBA" id="ARBA00022679"/>
    </source>
</evidence>
<dbReference type="GO" id="GO:0004691">
    <property type="term" value="F:cAMP-dependent protein kinase activity"/>
    <property type="evidence" value="ECO:0007669"/>
    <property type="project" value="TreeGrafter"/>
</dbReference>
<gene>
    <name evidence="7" type="ORF">O3M35_012045</name>
</gene>
<dbReference type="Gene3D" id="1.10.510.10">
    <property type="entry name" value="Transferase(Phosphotransferase) domain 1"/>
    <property type="match status" value="1"/>
</dbReference>
<dbReference type="InterPro" id="IPR011009">
    <property type="entry name" value="Kinase-like_dom_sf"/>
</dbReference>
<evidence type="ECO:0000256" key="1">
    <source>
        <dbReference type="ARBA" id="ARBA00022527"/>
    </source>
</evidence>
<evidence type="ECO:0000313" key="7">
    <source>
        <dbReference type="EMBL" id="KAK9501307.1"/>
    </source>
</evidence>
<dbReference type="Pfam" id="PF00069">
    <property type="entry name" value="Pkinase"/>
    <property type="match status" value="1"/>
</dbReference>
<keyword evidence="8" id="KW-1185">Reference proteome</keyword>
<comment type="caution">
    <text evidence="7">The sequence shown here is derived from an EMBL/GenBank/DDBJ whole genome shotgun (WGS) entry which is preliminary data.</text>
</comment>
<dbReference type="InterPro" id="IPR000719">
    <property type="entry name" value="Prot_kinase_dom"/>
</dbReference>
<keyword evidence="1" id="KW-0723">Serine/threonine-protein kinase</keyword>
<sequence>MVQSDDGVYYARKTLPLHKILNTKKENEVKKKLTNFGMCKLIKHDRTYTICGTAEYMAPEVIANKGYGLAADWWSFGVLIYELCNGLTPFYAKEIVQTFHLIMHNDYNMPVHFSPNLQDLIKRLLQPDNTKRLGNLQKGVDDLINHYWFKSIDNHIWLAIINRRIISPIIPFISDETFFEKKSEPYIIGQINPYGNEFENF</sequence>
<dbReference type="EMBL" id="JAPXFL010000009">
    <property type="protein sequence ID" value="KAK9501307.1"/>
    <property type="molecule type" value="Genomic_DNA"/>
</dbReference>
<dbReference type="SMART" id="SM00220">
    <property type="entry name" value="S_TKc"/>
    <property type="match status" value="1"/>
</dbReference>
<reference evidence="7 8" key="1">
    <citation type="submission" date="2022-12" db="EMBL/GenBank/DDBJ databases">
        <title>Chromosome-level genome assembly of true bugs.</title>
        <authorList>
            <person name="Ma L."/>
            <person name="Li H."/>
        </authorList>
    </citation>
    <scope>NUCLEOTIDE SEQUENCE [LARGE SCALE GENOMIC DNA]</scope>
    <source>
        <strain evidence="7">Lab_2022b</strain>
    </source>
</reference>